<dbReference type="Proteomes" id="UP000799539">
    <property type="component" value="Unassembled WGS sequence"/>
</dbReference>
<name>A0A6A6FTE3_9PEZI</name>
<organism evidence="1 2">
    <name type="scientific">Cercospora zeae-maydis SCOH1-5</name>
    <dbReference type="NCBI Taxonomy" id="717836"/>
    <lineage>
        <taxon>Eukaryota</taxon>
        <taxon>Fungi</taxon>
        <taxon>Dikarya</taxon>
        <taxon>Ascomycota</taxon>
        <taxon>Pezizomycotina</taxon>
        <taxon>Dothideomycetes</taxon>
        <taxon>Dothideomycetidae</taxon>
        <taxon>Mycosphaerellales</taxon>
        <taxon>Mycosphaerellaceae</taxon>
        <taxon>Cercospora</taxon>
    </lineage>
</organism>
<accession>A0A6A6FTE3</accession>
<keyword evidence="2" id="KW-1185">Reference proteome</keyword>
<dbReference type="EMBL" id="ML992663">
    <property type="protein sequence ID" value="KAF2216766.1"/>
    <property type="molecule type" value="Genomic_DNA"/>
</dbReference>
<proteinExistence type="predicted"/>
<sequence length="141" mass="15687">MALTLIVHMWKQDRWEEWALRLEPTMTPIEIERTISPSSSATSLISLGEPDDLPRAAMPHWIRAILHLLCPLDVERPAPGRHMDTLGTEGIDLYTDTVGGAGWTSLVIGGVCTPDPAVSERRPWVVIICGWREWPVAEGPD</sequence>
<gene>
    <name evidence="1" type="ORF">CERZMDRAFT_92839</name>
</gene>
<dbReference type="AlphaFoldDB" id="A0A6A6FTE3"/>
<reference evidence="1" key="1">
    <citation type="journal article" date="2020" name="Stud. Mycol.">
        <title>101 Dothideomycetes genomes: a test case for predicting lifestyles and emergence of pathogens.</title>
        <authorList>
            <person name="Haridas S."/>
            <person name="Albert R."/>
            <person name="Binder M."/>
            <person name="Bloem J."/>
            <person name="Labutti K."/>
            <person name="Salamov A."/>
            <person name="Andreopoulos B."/>
            <person name="Baker S."/>
            <person name="Barry K."/>
            <person name="Bills G."/>
            <person name="Bluhm B."/>
            <person name="Cannon C."/>
            <person name="Castanera R."/>
            <person name="Culley D."/>
            <person name="Daum C."/>
            <person name="Ezra D."/>
            <person name="Gonzalez J."/>
            <person name="Henrissat B."/>
            <person name="Kuo A."/>
            <person name="Liang C."/>
            <person name="Lipzen A."/>
            <person name="Lutzoni F."/>
            <person name="Magnuson J."/>
            <person name="Mondo S."/>
            <person name="Nolan M."/>
            <person name="Ohm R."/>
            <person name="Pangilinan J."/>
            <person name="Park H.-J."/>
            <person name="Ramirez L."/>
            <person name="Alfaro M."/>
            <person name="Sun H."/>
            <person name="Tritt A."/>
            <person name="Yoshinaga Y."/>
            <person name="Zwiers L.-H."/>
            <person name="Turgeon B."/>
            <person name="Goodwin S."/>
            <person name="Spatafora J."/>
            <person name="Crous P."/>
            <person name="Grigoriev I."/>
        </authorList>
    </citation>
    <scope>NUCLEOTIDE SEQUENCE</scope>
    <source>
        <strain evidence="1">SCOH1-5</strain>
    </source>
</reference>
<dbReference type="OrthoDB" id="10390942at2759"/>
<evidence type="ECO:0000313" key="1">
    <source>
        <dbReference type="EMBL" id="KAF2216766.1"/>
    </source>
</evidence>
<evidence type="ECO:0000313" key="2">
    <source>
        <dbReference type="Proteomes" id="UP000799539"/>
    </source>
</evidence>
<protein>
    <submittedName>
        <fullName evidence="1">Uncharacterized protein</fullName>
    </submittedName>
</protein>